<evidence type="ECO:0000313" key="2">
    <source>
        <dbReference type="Proteomes" id="UP001644719"/>
    </source>
</evidence>
<sequence length="72" mass="8484">MINPIPADEYIYENENARIIMKNLIQKIPIKKDTVITEKMAIQIYDALINNYPKRLEINDQVFVPIYNISCK</sequence>
<organism evidence="1 2">
    <name type="scientific">Blautia faecis</name>
    <dbReference type="NCBI Taxonomy" id="871665"/>
    <lineage>
        <taxon>Bacteria</taxon>
        <taxon>Bacillati</taxon>
        <taxon>Bacillota</taxon>
        <taxon>Clostridia</taxon>
        <taxon>Lachnospirales</taxon>
        <taxon>Lachnospiraceae</taxon>
        <taxon>Blautia</taxon>
    </lineage>
</organism>
<comment type="caution">
    <text evidence="1">The sequence shown here is derived from an EMBL/GenBank/DDBJ whole genome shotgun (WGS) entry which is preliminary data.</text>
</comment>
<reference evidence="1 2" key="1">
    <citation type="journal article" date="2020" name="Cell Host Microbe">
        <title>Functional and Genomic Variation between Human-Derived Isolates of Lachnospiraceae Reveals Inter- and Intra-Species Diversity.</title>
        <authorList>
            <person name="Sorbara M.T."/>
            <person name="Littmann E.R."/>
            <person name="Fontana E."/>
            <person name="Moody T.U."/>
            <person name="Kohout C.E."/>
            <person name="Gjonbalaj M."/>
            <person name="Eaton V."/>
            <person name="Seok R."/>
            <person name="Leiner I.M."/>
            <person name="Pamer E.G."/>
        </authorList>
    </citation>
    <scope>NUCLEOTIDE SEQUENCE [LARGE SCALE GENOMIC DNA]</scope>
    <source>
        <strain evidence="1 2">MSK.17.74</strain>
    </source>
</reference>
<dbReference type="RefSeq" id="WP_173769297.1">
    <property type="nucleotide sequence ID" value="NZ_JAAITS010000004.1"/>
</dbReference>
<keyword evidence="2" id="KW-1185">Reference proteome</keyword>
<dbReference type="EMBL" id="JAAITS010000004">
    <property type="protein sequence ID" value="NSG84313.1"/>
    <property type="molecule type" value="Genomic_DNA"/>
</dbReference>
<protein>
    <submittedName>
        <fullName evidence="1">Uncharacterized protein</fullName>
    </submittedName>
</protein>
<evidence type="ECO:0000313" key="1">
    <source>
        <dbReference type="EMBL" id="NSG84313.1"/>
    </source>
</evidence>
<accession>A0ABX2H403</accession>
<name>A0ABX2H403_9FIRM</name>
<dbReference type="Proteomes" id="UP001644719">
    <property type="component" value="Unassembled WGS sequence"/>
</dbReference>
<gene>
    <name evidence="1" type="ORF">G5B17_02415</name>
</gene>
<proteinExistence type="predicted"/>